<dbReference type="SFLD" id="SFLDG01017">
    <property type="entry name" value="Polyprenyl_Transferase_Like"/>
    <property type="match status" value="1"/>
</dbReference>
<dbReference type="Gene3D" id="1.10.600.10">
    <property type="entry name" value="Farnesyl Diphosphate Synthase"/>
    <property type="match status" value="1"/>
</dbReference>
<evidence type="ECO:0000256" key="1">
    <source>
        <dbReference type="ARBA" id="ARBA00022723"/>
    </source>
</evidence>
<evidence type="ECO:0000256" key="3">
    <source>
        <dbReference type="RuleBase" id="RU004466"/>
    </source>
</evidence>
<keyword evidence="1" id="KW-0479">Metal-binding</keyword>
<dbReference type="PANTHER" id="PTHR12001">
    <property type="entry name" value="GERANYLGERANYL PYROPHOSPHATE SYNTHASE"/>
    <property type="match status" value="1"/>
</dbReference>
<comment type="caution">
    <text evidence="4">The sequence shown here is derived from an EMBL/GenBank/DDBJ whole genome shotgun (WGS) entry which is preliminary data.</text>
</comment>
<dbReference type="Pfam" id="PF00348">
    <property type="entry name" value="polyprenyl_synt"/>
    <property type="match status" value="1"/>
</dbReference>
<protein>
    <submittedName>
        <fullName evidence="4">Polyprenyl synthetase family protein</fullName>
    </submittedName>
</protein>
<comment type="similarity">
    <text evidence="3">Belongs to the FPP/GGPP synthase family.</text>
</comment>
<dbReference type="InterPro" id="IPR033749">
    <property type="entry name" value="Polyprenyl_synt_CS"/>
</dbReference>
<dbReference type="RefSeq" id="WP_263247688.1">
    <property type="nucleotide sequence ID" value="NZ_BAABLT010000017.1"/>
</dbReference>
<dbReference type="InterPro" id="IPR000092">
    <property type="entry name" value="Polyprenyl_synt"/>
</dbReference>
<gene>
    <name evidence="4" type="ORF">ACFQ16_11645</name>
</gene>
<sequence>MTSVLPPALLAARESVDPVLRKAVARLDPDTRRVCEYHFGWRNADGSPAESGGKALRPAMVLLSAQCVADQCDQPVTAATAAAAVELVHNFSLLHDDVMDGDTSRRHRPTAWTVFGKPAALLAGDALLALSTDVLLESATERSGAAVRLLSTATRTLIAGQSADLDFEHRLDVSLDECLRMAHDKTAALLACSSAIGALHAGAPHETVARLHAFGTELGMAFQLVDDLLGLWGDPEVTGKPVLADLRARKKTVPVVHALTSGTGPGRRLRRLYEQADPLTEAQLREAAEMVQGAGSEEWARTECERRLAAARRHLPSGRNAATESLTELAEFIVRRQR</sequence>
<dbReference type="EMBL" id="JBHTIW010000006">
    <property type="protein sequence ID" value="MFD0920395.1"/>
    <property type="molecule type" value="Genomic_DNA"/>
</dbReference>
<organism evidence="4 5">
    <name type="scientific">Saccharopolyspora rosea</name>
    <dbReference type="NCBI Taxonomy" id="524884"/>
    <lineage>
        <taxon>Bacteria</taxon>
        <taxon>Bacillati</taxon>
        <taxon>Actinomycetota</taxon>
        <taxon>Actinomycetes</taxon>
        <taxon>Pseudonocardiales</taxon>
        <taxon>Pseudonocardiaceae</taxon>
        <taxon>Saccharopolyspora</taxon>
    </lineage>
</organism>
<evidence type="ECO:0000256" key="2">
    <source>
        <dbReference type="ARBA" id="ARBA00022842"/>
    </source>
</evidence>
<keyword evidence="5" id="KW-1185">Reference proteome</keyword>
<dbReference type="InterPro" id="IPR008949">
    <property type="entry name" value="Isoprenoid_synthase_dom_sf"/>
</dbReference>
<evidence type="ECO:0000313" key="4">
    <source>
        <dbReference type="EMBL" id="MFD0920395.1"/>
    </source>
</evidence>
<keyword evidence="3" id="KW-0808">Transferase</keyword>
<keyword evidence="2" id="KW-0460">Magnesium</keyword>
<dbReference type="SFLD" id="SFLDS00005">
    <property type="entry name" value="Isoprenoid_Synthase_Type_I"/>
    <property type="match status" value="1"/>
</dbReference>
<dbReference type="CDD" id="cd00685">
    <property type="entry name" value="Trans_IPPS_HT"/>
    <property type="match status" value="1"/>
</dbReference>
<dbReference type="PANTHER" id="PTHR12001:SF71">
    <property type="entry name" value="(2E,6E)-FARNESYL DIPHOSPHATE SYNTHASE"/>
    <property type="match status" value="1"/>
</dbReference>
<accession>A0ABW3FQH3</accession>
<reference evidence="5" key="1">
    <citation type="journal article" date="2019" name="Int. J. Syst. Evol. Microbiol.">
        <title>The Global Catalogue of Microorganisms (GCM) 10K type strain sequencing project: providing services to taxonomists for standard genome sequencing and annotation.</title>
        <authorList>
            <consortium name="The Broad Institute Genomics Platform"/>
            <consortium name="The Broad Institute Genome Sequencing Center for Infectious Disease"/>
            <person name="Wu L."/>
            <person name="Ma J."/>
        </authorList>
    </citation>
    <scope>NUCLEOTIDE SEQUENCE [LARGE SCALE GENOMIC DNA]</scope>
    <source>
        <strain evidence="5">CCUG 56401</strain>
    </source>
</reference>
<proteinExistence type="inferred from homology"/>
<dbReference type="SUPFAM" id="SSF48576">
    <property type="entry name" value="Terpenoid synthases"/>
    <property type="match status" value="1"/>
</dbReference>
<dbReference type="PROSITE" id="PS00723">
    <property type="entry name" value="POLYPRENYL_SYNTHASE_1"/>
    <property type="match status" value="1"/>
</dbReference>
<evidence type="ECO:0000313" key="5">
    <source>
        <dbReference type="Proteomes" id="UP001597018"/>
    </source>
</evidence>
<name>A0ABW3FQH3_9PSEU</name>
<dbReference type="Proteomes" id="UP001597018">
    <property type="component" value="Unassembled WGS sequence"/>
</dbReference>
<dbReference type="PROSITE" id="PS00444">
    <property type="entry name" value="POLYPRENYL_SYNTHASE_2"/>
    <property type="match status" value="1"/>
</dbReference>